<dbReference type="SUPFAM" id="SSF48371">
    <property type="entry name" value="ARM repeat"/>
    <property type="match status" value="3"/>
</dbReference>
<evidence type="ECO:0000313" key="8">
    <source>
        <dbReference type="Proteomes" id="UP001353858"/>
    </source>
</evidence>
<reference evidence="8" key="1">
    <citation type="submission" date="2023-01" db="EMBL/GenBank/DDBJ databases">
        <title>Key to firefly adult light organ development and bioluminescence: homeobox transcription factors regulate luciferase expression and transportation to peroxisome.</title>
        <authorList>
            <person name="Fu X."/>
        </authorList>
    </citation>
    <scope>NUCLEOTIDE SEQUENCE [LARGE SCALE GENOMIC DNA]</scope>
</reference>
<feature type="domain" description="Maestro/Maestro-like HEAT-repeats" evidence="6">
    <location>
        <begin position="1355"/>
        <end position="1632"/>
    </location>
</feature>
<proteinExistence type="predicted"/>
<evidence type="ECO:0000256" key="2">
    <source>
        <dbReference type="PROSITE-ProRule" id="PRU00103"/>
    </source>
</evidence>
<dbReference type="InterPro" id="IPR048465">
    <property type="entry name" value="Maestro-like_HEAT"/>
</dbReference>
<comment type="caution">
    <text evidence="7">The sequence shown here is derived from an EMBL/GenBank/DDBJ whole genome shotgun (WGS) entry which is preliminary data.</text>
</comment>
<dbReference type="PANTHER" id="PTHR23120:SF0">
    <property type="entry name" value="MAESTRO HEAT-LIKE REPEAT FAMILY MEMBER 1"/>
    <property type="match status" value="1"/>
</dbReference>
<dbReference type="GO" id="GO:0005737">
    <property type="term" value="C:cytoplasm"/>
    <property type="evidence" value="ECO:0007669"/>
    <property type="project" value="TreeGrafter"/>
</dbReference>
<dbReference type="InterPro" id="IPR056282">
    <property type="entry name" value="MROH2B-like_N_HEAT"/>
</dbReference>
<evidence type="ECO:0000259" key="4">
    <source>
        <dbReference type="Pfam" id="PF23210"/>
    </source>
</evidence>
<sequence length="1635" mass="185616">MDIKEQAKPQIQAVIEVLIDAAADKDELVSQTVSSALRKIGKNNTNDMLNVCCEFCKKEKLNKEHLAEILKCMEFVCREYILELDGDTIIALIDFAINIMTQSNTYEPIVQLSASGILIALGTKHCIQVVDQLRIKLQNGKVPHYTIPYTLGSLASCNAYGIVPYLKAILEVLLPIMGMVKHDYQKEALSFAMGRFSEAIHEYICNITHAPDPTITLSLFYVEMGMTYDILTSSWLYSKDVKVVQTTLVSLASIFPILSTEKVIQQTPKIIPVLLNFYKKQKETLPVTQCLGSAVQVAAFANGTLLEPLLSSILHNISELVCIAPDYAQPELLRNHSEALRCYERLTIHFTDHCLDYLISHLRNNNDKERVKALLILTHLVNSSEAVIQSKLNIFLQALIDLTNDQNLRVKKAVLKAIVAFAYKGLFPKDDEQKYLEFIVKLCCKPIVHKTHNIDPQEVADLHTTADNTLYMLSTSVPELDDILWNLLLTCFLSSEFTDSCVTILRCLTHLAARKDCKLTSESVFIRCLALLAQPLLSFRGTFMLNFLKNIKLHQSESYKSVWDSKVTQLLKYLEQNYDNFQYKEWEELIFDYLALIMQAIHDETFNENLIVEAKKQLSLYHNKSPEKCLLLKCLATVTCHIKHHIKDGEVVIDVLNTIMESNKLNEGSDISACAQAVGICSRSHVKFVLSKLSGIRREVFAKKAKLIQFNFMHTQKQEHEIERIRLMMLASYTEVCNEAPADILLQVIQFEILDFAVHELRNCKDFTVRNYCLKTIGAVADALHPNRNTLHIPMQDRDQIITLVLSQLQLHSGPEYIEVYPIILPVLTSLIRLPPSLECEERLKILKHCFDTIYNASAIYCKINPNVTAESGTYYGDLKLAPFVFTSFIKLNFVVQELLTQNLSPATLDELVTLLEPWLSRKKAEQRLPALETLRDALHTYLDNVKFAYNTPTTFSQSGFLLARIVPRCTDPNKTVRKVGVETLRLILCITARYEGHMRDYDKIISKSLKNVQEDIESEKPKVLFNLTTDLANVIVEHLPKLQLPHFVNHLIDALLDVESLSSSGSTVVLNAVIKSKGAELIMHISDLLNKLLITLDQIQCQKTRSSALRGVLHFAVYHPKVVVNTLLGHSLPYNQYVNDCWIVLSTDSNLVCDILDQFTKIFKTCNLYDDQPYNNTFRIVTLQPLQAVCAMSQIFKNNQLQEVCKKQFPEFFSLLYITLASYIGTVAPATSILKGSNKKEKYSIVPNRDVYKLNPLNVCTETLKTFLECVGYSTVSHSLVGTNLETIEHFLEMVPLLAESVCKTLPQNYAWLISCMAPYLKSEVEYQRIAAVAFLAYSVQHAPKTETVVLESVVEMLLTTQSDSSFMVRQILLRGIGFVAEFLTWDLISRNYDTFLNIFMQGLDYNTVSNESGLTLESMLGFSKLLKVPEIRQLYSQQVKAAMRIKPLFEHEDVLLREAAFRLLGDLASSICDIKQHEAFREQVCGSLIALLLHLCDEHLSVVKASKYSLRKLTPFLNSTEVNTMIQDHVLEEGTLHYADFMTDLVKVMAKELLELFPVFLMTCLSYFKSSWVEIRGYAALITGLLYSQTLNTDVRKQLSIETVCHRLLQLLKDENPQVRTRAVQAIACLFEK</sequence>
<dbReference type="Pfam" id="PF23227">
    <property type="entry name" value="HEAT_MROH2B_C"/>
    <property type="match status" value="1"/>
</dbReference>
<evidence type="ECO:0000259" key="6">
    <source>
        <dbReference type="Pfam" id="PF23227"/>
    </source>
</evidence>
<dbReference type="InterPro" id="IPR011989">
    <property type="entry name" value="ARM-like"/>
</dbReference>
<protein>
    <recommendedName>
        <fullName evidence="9">Maestro heat-like repeat-containing protein family member 1</fullName>
    </recommendedName>
</protein>
<dbReference type="Pfam" id="PF23210">
    <property type="entry name" value="HEAT_Maestro_2"/>
    <property type="match status" value="1"/>
</dbReference>
<dbReference type="EMBL" id="JARPUR010000003">
    <property type="protein sequence ID" value="KAK4880533.1"/>
    <property type="molecule type" value="Genomic_DNA"/>
</dbReference>
<dbReference type="Proteomes" id="UP001353858">
    <property type="component" value="Unassembled WGS sequence"/>
</dbReference>
<name>A0AAN7QJ60_9COLE</name>
<evidence type="ECO:0000259" key="5">
    <source>
        <dbReference type="Pfam" id="PF23221"/>
    </source>
</evidence>
<dbReference type="InterPro" id="IPR021133">
    <property type="entry name" value="HEAT_type_2"/>
</dbReference>
<gene>
    <name evidence="7" type="ORF">RN001_008679</name>
</gene>
<evidence type="ECO:0008006" key="9">
    <source>
        <dbReference type="Google" id="ProtNLM"/>
    </source>
</evidence>
<feature type="repeat" description="HEAT" evidence="2">
    <location>
        <begin position="1606"/>
        <end position="1635"/>
    </location>
</feature>
<dbReference type="Pfam" id="PF23221">
    <property type="entry name" value="HEAT_MROH2B_1st"/>
    <property type="match status" value="1"/>
</dbReference>
<evidence type="ECO:0000313" key="7">
    <source>
        <dbReference type="EMBL" id="KAK4880533.1"/>
    </source>
</evidence>
<dbReference type="InterPro" id="IPR045206">
    <property type="entry name" value="Maestro_heat-like_prot"/>
</dbReference>
<dbReference type="Pfam" id="PF21047">
    <property type="entry name" value="HEAT_Maestro"/>
    <property type="match status" value="1"/>
</dbReference>
<evidence type="ECO:0000256" key="1">
    <source>
        <dbReference type="ARBA" id="ARBA00022737"/>
    </source>
</evidence>
<dbReference type="Gene3D" id="1.25.10.10">
    <property type="entry name" value="Leucine-rich Repeat Variant"/>
    <property type="match status" value="3"/>
</dbReference>
<feature type="domain" description="MROH2B-like HEAT-repeats" evidence="4">
    <location>
        <begin position="258"/>
        <end position="856"/>
    </location>
</feature>
<accession>A0AAN7QJ60</accession>
<feature type="domain" description="Maestro-like HEAT-repeats" evidence="3">
    <location>
        <begin position="928"/>
        <end position="1157"/>
    </location>
</feature>
<dbReference type="InterPro" id="IPR055406">
    <property type="entry name" value="HEAT_Maestro"/>
</dbReference>
<dbReference type="InterPro" id="IPR055408">
    <property type="entry name" value="HEAT_MROH2B-like"/>
</dbReference>
<dbReference type="PANTHER" id="PTHR23120">
    <property type="entry name" value="MAESTRO-RELATED HEAT DOMAIN-CONTAINING"/>
    <property type="match status" value="1"/>
</dbReference>
<feature type="domain" description="MROH2B-like N-terminal HEAT-repeats" evidence="5">
    <location>
        <begin position="37"/>
        <end position="255"/>
    </location>
</feature>
<keyword evidence="1" id="KW-0677">Repeat</keyword>
<evidence type="ECO:0000259" key="3">
    <source>
        <dbReference type="Pfam" id="PF21047"/>
    </source>
</evidence>
<dbReference type="InterPro" id="IPR016024">
    <property type="entry name" value="ARM-type_fold"/>
</dbReference>
<dbReference type="PROSITE" id="PS50077">
    <property type="entry name" value="HEAT_REPEAT"/>
    <property type="match status" value="1"/>
</dbReference>
<keyword evidence="8" id="KW-1185">Reference proteome</keyword>
<organism evidence="7 8">
    <name type="scientific">Aquatica leii</name>
    <dbReference type="NCBI Taxonomy" id="1421715"/>
    <lineage>
        <taxon>Eukaryota</taxon>
        <taxon>Metazoa</taxon>
        <taxon>Ecdysozoa</taxon>
        <taxon>Arthropoda</taxon>
        <taxon>Hexapoda</taxon>
        <taxon>Insecta</taxon>
        <taxon>Pterygota</taxon>
        <taxon>Neoptera</taxon>
        <taxon>Endopterygota</taxon>
        <taxon>Coleoptera</taxon>
        <taxon>Polyphaga</taxon>
        <taxon>Elateriformia</taxon>
        <taxon>Elateroidea</taxon>
        <taxon>Lampyridae</taxon>
        <taxon>Luciolinae</taxon>
        <taxon>Aquatica</taxon>
    </lineage>
</organism>